<dbReference type="AlphaFoldDB" id="A0A7Z2JGW3"/>
<dbReference type="Proteomes" id="UP000433577">
    <property type="component" value="Chromosome 3"/>
</dbReference>
<dbReference type="PIRSF" id="PIRSF018266">
    <property type="entry name" value="FecR"/>
    <property type="match status" value="1"/>
</dbReference>
<dbReference type="InterPro" id="IPR012373">
    <property type="entry name" value="Ferrdict_sens_TM"/>
</dbReference>
<dbReference type="OrthoDB" id="1100567at2"/>
<name>A0A7Z2JGW3_9BURK</name>
<dbReference type="Pfam" id="PF16220">
    <property type="entry name" value="DUF4880"/>
    <property type="match status" value="1"/>
</dbReference>
<protein>
    <submittedName>
        <fullName evidence="3">DUF4880 domain-containing protein</fullName>
    </submittedName>
</protein>
<dbReference type="InterPro" id="IPR006860">
    <property type="entry name" value="FecR"/>
</dbReference>
<reference evidence="3 4" key="1">
    <citation type="submission" date="2019-12" db="EMBL/GenBank/DDBJ databases">
        <title>Paraburkholderia acidiphila 7Q-K02 sp. nov and Paraburkholderia acidisoli DHF22 sp. nov., two strains isolated from forest soil.</title>
        <authorList>
            <person name="Gao Z."/>
            <person name="Qiu L."/>
        </authorList>
    </citation>
    <scope>NUCLEOTIDE SEQUENCE [LARGE SCALE GENOMIC DNA]</scope>
    <source>
        <strain evidence="3 4">DHF22</strain>
    </source>
</reference>
<feature type="domain" description="FecR protein" evidence="1">
    <location>
        <begin position="117"/>
        <end position="215"/>
    </location>
</feature>
<dbReference type="KEGG" id="pacs:FAZ98_25075"/>
<gene>
    <name evidence="3" type="ORF">FAZ98_25075</name>
</gene>
<organism evidence="3 4">
    <name type="scientific">Paraburkholderia acidisoli</name>
    <dbReference type="NCBI Taxonomy" id="2571748"/>
    <lineage>
        <taxon>Bacteria</taxon>
        <taxon>Pseudomonadati</taxon>
        <taxon>Pseudomonadota</taxon>
        <taxon>Betaproteobacteria</taxon>
        <taxon>Burkholderiales</taxon>
        <taxon>Burkholderiaceae</taxon>
        <taxon>Paraburkholderia</taxon>
    </lineage>
</organism>
<sequence length="331" mass="35408">MISSHDAARAAAPDDTLLAQAASWLVRMQEAALSPHEHAEFERWRAQSEAHRDAWSRAERVRATFASVPPGIAADAVGQLRDRQRRSALRGLGALLIGAPVAWFASRALPWRDWTADYRTATGEQKRIELADGTRVLLDTATAIDVSFDGDTRRLRLVSGRVRVTTGHDPGAARYRPFVVETAQGTAQALGTRFTVRTGEPAPDATTVSVAEGVVVLKPAGGSALQMLRAGQQAGMLATGTTAVEPAAAGASSWEQGMLMAQNQRLADVLAELARYRHGVLHCDPAVAALRVSGAFPLDDIDASLSLLARTLPVQLTTFTPLWIGVGPRRS</sequence>
<dbReference type="Gene3D" id="2.60.120.1440">
    <property type="match status" value="1"/>
</dbReference>
<dbReference type="InterPro" id="IPR032623">
    <property type="entry name" value="FecR_N"/>
</dbReference>
<evidence type="ECO:0000259" key="1">
    <source>
        <dbReference type="Pfam" id="PF04773"/>
    </source>
</evidence>
<accession>A0A7Z2JGW3</accession>
<keyword evidence="4" id="KW-1185">Reference proteome</keyword>
<dbReference type="GO" id="GO:0016989">
    <property type="term" value="F:sigma factor antagonist activity"/>
    <property type="evidence" value="ECO:0007669"/>
    <property type="project" value="TreeGrafter"/>
</dbReference>
<dbReference type="Pfam" id="PF04773">
    <property type="entry name" value="FecR"/>
    <property type="match status" value="1"/>
</dbReference>
<evidence type="ECO:0000313" key="3">
    <source>
        <dbReference type="EMBL" id="QGZ65062.1"/>
    </source>
</evidence>
<evidence type="ECO:0000259" key="2">
    <source>
        <dbReference type="Pfam" id="PF16220"/>
    </source>
</evidence>
<evidence type="ECO:0000313" key="4">
    <source>
        <dbReference type="Proteomes" id="UP000433577"/>
    </source>
</evidence>
<dbReference type="PANTHER" id="PTHR30273">
    <property type="entry name" value="PERIPLASMIC SIGNAL SENSOR AND SIGMA FACTOR ACTIVATOR FECR-RELATED"/>
    <property type="match status" value="1"/>
</dbReference>
<dbReference type="PANTHER" id="PTHR30273:SF2">
    <property type="entry name" value="PROTEIN FECR"/>
    <property type="match status" value="1"/>
</dbReference>
<feature type="domain" description="FecR N-terminal" evidence="2">
    <location>
        <begin position="20"/>
        <end position="61"/>
    </location>
</feature>
<proteinExistence type="predicted"/>
<dbReference type="EMBL" id="CP046915">
    <property type="protein sequence ID" value="QGZ65062.1"/>
    <property type="molecule type" value="Genomic_DNA"/>
</dbReference>